<keyword evidence="2" id="KW-0645">Protease</keyword>
<feature type="transmembrane region" description="Helical" evidence="6">
    <location>
        <begin position="21"/>
        <end position="39"/>
    </location>
</feature>
<dbReference type="SUPFAM" id="SSF54001">
    <property type="entry name" value="Cysteine proteinases"/>
    <property type="match status" value="1"/>
</dbReference>
<keyword evidence="5" id="KW-1015">Disulfide bond</keyword>
<evidence type="ECO:0000259" key="7">
    <source>
        <dbReference type="SMART" id="SM00645"/>
    </source>
</evidence>
<accession>A0ABR1BY94</accession>
<dbReference type="PROSITE" id="PS00139">
    <property type="entry name" value="THIOL_PROTEASE_CYS"/>
    <property type="match status" value="1"/>
</dbReference>
<proteinExistence type="inferred from homology"/>
<evidence type="ECO:0000256" key="1">
    <source>
        <dbReference type="ARBA" id="ARBA00008455"/>
    </source>
</evidence>
<keyword evidence="6" id="KW-0812">Transmembrane</keyword>
<evidence type="ECO:0000256" key="3">
    <source>
        <dbReference type="ARBA" id="ARBA00022801"/>
    </source>
</evidence>
<dbReference type="CDD" id="cd02620">
    <property type="entry name" value="Peptidase_C1A_CathepsinB"/>
    <property type="match status" value="1"/>
</dbReference>
<keyword evidence="9" id="KW-1185">Reference proteome</keyword>
<comment type="caution">
    <text evidence="8">The sequence shown here is derived from an EMBL/GenBank/DDBJ whole genome shotgun (WGS) entry which is preliminary data.</text>
</comment>
<gene>
    <name evidence="8" type="primary">Necator_chrI.g3785</name>
    <name evidence="8" type="ORF">RB195_007656</name>
</gene>
<dbReference type="PROSITE" id="PS00640">
    <property type="entry name" value="THIOL_PROTEASE_ASN"/>
    <property type="match status" value="1"/>
</dbReference>
<dbReference type="InterPro" id="IPR000169">
    <property type="entry name" value="Pept_cys_AS"/>
</dbReference>
<name>A0ABR1BY94_NECAM</name>
<reference evidence="8 9" key="1">
    <citation type="submission" date="2023-08" db="EMBL/GenBank/DDBJ databases">
        <title>A Necator americanus chromosomal reference genome.</title>
        <authorList>
            <person name="Ilik V."/>
            <person name="Petrzelkova K.J."/>
            <person name="Pardy F."/>
            <person name="Fuh T."/>
            <person name="Niatou-Singa F.S."/>
            <person name="Gouil Q."/>
            <person name="Baker L."/>
            <person name="Ritchie M.E."/>
            <person name="Jex A.R."/>
            <person name="Gazzola D."/>
            <person name="Li H."/>
            <person name="Toshio Fujiwara R."/>
            <person name="Zhan B."/>
            <person name="Aroian R.V."/>
            <person name="Pafco B."/>
            <person name="Schwarz E.M."/>
        </authorList>
    </citation>
    <scope>NUCLEOTIDE SEQUENCE [LARGE SCALE GENOMIC DNA]</scope>
    <source>
        <strain evidence="8 9">Aroian</strain>
        <tissue evidence="8">Whole animal</tissue>
    </source>
</reference>
<dbReference type="EMBL" id="JAVFWL010000001">
    <property type="protein sequence ID" value="KAK6731316.1"/>
    <property type="molecule type" value="Genomic_DNA"/>
</dbReference>
<evidence type="ECO:0000313" key="9">
    <source>
        <dbReference type="Proteomes" id="UP001303046"/>
    </source>
</evidence>
<evidence type="ECO:0000256" key="4">
    <source>
        <dbReference type="ARBA" id="ARBA00022807"/>
    </source>
</evidence>
<dbReference type="InterPro" id="IPR038765">
    <property type="entry name" value="Papain-like_cys_pep_sf"/>
</dbReference>
<dbReference type="InterPro" id="IPR025661">
    <property type="entry name" value="Pept_asp_AS"/>
</dbReference>
<dbReference type="Pfam" id="PF00112">
    <property type="entry name" value="Peptidase_C1"/>
    <property type="match status" value="1"/>
</dbReference>
<dbReference type="PANTHER" id="PTHR12411">
    <property type="entry name" value="CYSTEINE PROTEASE FAMILY C1-RELATED"/>
    <property type="match status" value="1"/>
</dbReference>
<dbReference type="PRINTS" id="PR00705">
    <property type="entry name" value="PAPAIN"/>
</dbReference>
<dbReference type="InterPro" id="IPR000668">
    <property type="entry name" value="Peptidase_C1A_C"/>
</dbReference>
<keyword evidence="3" id="KW-0378">Hydrolase</keyword>
<evidence type="ECO:0000313" key="8">
    <source>
        <dbReference type="EMBL" id="KAK6731316.1"/>
    </source>
</evidence>
<dbReference type="SMART" id="SM00645">
    <property type="entry name" value="Pept_C1"/>
    <property type="match status" value="1"/>
</dbReference>
<feature type="domain" description="Peptidase C1A papain C-terminal" evidence="7">
    <location>
        <begin position="104"/>
        <end position="355"/>
    </location>
</feature>
<dbReference type="PROSITE" id="PS00639">
    <property type="entry name" value="THIOL_PROTEASE_HIS"/>
    <property type="match status" value="1"/>
</dbReference>
<protein>
    <recommendedName>
        <fullName evidence="7">Peptidase C1A papain C-terminal domain-containing protein</fullName>
    </recommendedName>
</protein>
<sequence>MQTRTERGNVRNQGFSANVRILITMLITLALFAFTVALANEGENVDPATLTGHALADYLRKHQTFFKVKESPEADLRMKFVMDSRFMTIPSDKDRKEVELDEEPPERFDARDKWPDCVSIGTIRDQSFCGSCWAVSAAEVMSDRLCIQSGGRIKLELSDTDILACCGFQCGSGCEGGYPLQAWRYVMEKGVCTGGRYRQKGVCKPYSFHPCGFKPGQTYYGDCPRKTWETPKCDKFCRRGYVTPYEKDKYYAISAYVLPNDEKVIRREIMKNGPVQAAYFTYEDFKLYDGGIYVQKAGKRTGGHAVKIIGWGEEKGVKYWLIANSWNVLWGEEGYFRMIRGTNNCSLEEMIYAGMMKVD</sequence>
<keyword evidence="6" id="KW-1133">Transmembrane helix</keyword>
<evidence type="ECO:0000256" key="6">
    <source>
        <dbReference type="SAM" id="Phobius"/>
    </source>
</evidence>
<organism evidence="8 9">
    <name type="scientific">Necator americanus</name>
    <name type="common">Human hookworm</name>
    <dbReference type="NCBI Taxonomy" id="51031"/>
    <lineage>
        <taxon>Eukaryota</taxon>
        <taxon>Metazoa</taxon>
        <taxon>Ecdysozoa</taxon>
        <taxon>Nematoda</taxon>
        <taxon>Chromadorea</taxon>
        <taxon>Rhabditida</taxon>
        <taxon>Rhabditina</taxon>
        <taxon>Rhabditomorpha</taxon>
        <taxon>Strongyloidea</taxon>
        <taxon>Ancylostomatidae</taxon>
        <taxon>Bunostominae</taxon>
        <taxon>Necator</taxon>
    </lineage>
</organism>
<dbReference type="Proteomes" id="UP001303046">
    <property type="component" value="Unassembled WGS sequence"/>
</dbReference>
<keyword evidence="6" id="KW-0472">Membrane</keyword>
<evidence type="ECO:0000256" key="5">
    <source>
        <dbReference type="ARBA" id="ARBA00023157"/>
    </source>
</evidence>
<keyword evidence="4" id="KW-0788">Thiol protease</keyword>
<comment type="similarity">
    <text evidence="1">Belongs to the peptidase C1 family.</text>
</comment>
<dbReference type="InterPro" id="IPR025660">
    <property type="entry name" value="Pept_his_AS"/>
</dbReference>
<dbReference type="InterPro" id="IPR013128">
    <property type="entry name" value="Peptidase_C1A"/>
</dbReference>
<dbReference type="Gene3D" id="3.90.70.10">
    <property type="entry name" value="Cysteine proteinases"/>
    <property type="match status" value="1"/>
</dbReference>
<evidence type="ECO:0000256" key="2">
    <source>
        <dbReference type="ARBA" id="ARBA00022670"/>
    </source>
</evidence>